<sequence>MIRPGSIATIQQDGSIEQRISAVEQELSVRIAAMAPKTDVAALAERLTALNQQLAALSDRTGAEIRALAARPPNPGSSGAQVENDATGAAALKSQIAALESRLGGVEQAAREANALAGAVSGQIRTLDEAVRKVDPAAAQTAAQQAARLAEQAGARIGSIDARLNDLTRQVAGEVNDQRIAALAQAVAAADALTAIRNGRPLPRATASLAGASLAAAGGGSSAAPLMSVETGGVATLARLQHDFAAVRDRLAALQHQNEGVLDRLTASASRLVRVRPIDQEGRPVADAEGSVDRVSDMLAAGNLTGAETAWRALPQALRDAAPDFGAALSARVNAERAARGALDAALATLAQQDAAKPADPARPAQPGPGRSDQGGRR</sequence>
<dbReference type="Proteomes" id="UP001595704">
    <property type="component" value="Unassembled WGS sequence"/>
</dbReference>
<dbReference type="RefSeq" id="WP_191318599.1">
    <property type="nucleotide sequence ID" value="NZ_BNCG01000003.1"/>
</dbReference>
<evidence type="ECO:0000256" key="2">
    <source>
        <dbReference type="SAM" id="MobiDB-lite"/>
    </source>
</evidence>
<feature type="coiled-coil region" evidence="1">
    <location>
        <begin position="89"/>
        <end position="116"/>
    </location>
</feature>
<keyword evidence="4" id="KW-1185">Reference proteome</keyword>
<gene>
    <name evidence="3" type="ORF">ACFONL_18180</name>
</gene>
<dbReference type="EMBL" id="JBHRYC010000086">
    <property type="protein sequence ID" value="MFC3639275.1"/>
    <property type="molecule type" value="Genomic_DNA"/>
</dbReference>
<feature type="region of interest" description="Disordered" evidence="2">
    <location>
        <begin position="351"/>
        <end position="378"/>
    </location>
</feature>
<reference evidence="4" key="1">
    <citation type="journal article" date="2019" name="Int. J. Syst. Evol. Microbiol.">
        <title>The Global Catalogue of Microorganisms (GCM) 10K type strain sequencing project: providing services to taxonomists for standard genome sequencing and annotation.</title>
        <authorList>
            <consortium name="The Broad Institute Genomics Platform"/>
            <consortium name="The Broad Institute Genome Sequencing Center for Infectious Disease"/>
            <person name="Wu L."/>
            <person name="Ma J."/>
        </authorList>
    </citation>
    <scope>NUCLEOTIDE SEQUENCE [LARGE SCALE GENOMIC DNA]</scope>
    <source>
        <strain evidence="4">KCTC 42282</strain>
    </source>
</reference>
<keyword evidence="1" id="KW-0175">Coiled coil</keyword>
<protein>
    <submittedName>
        <fullName evidence="3">Uncharacterized protein</fullName>
    </submittedName>
</protein>
<proteinExistence type="predicted"/>
<evidence type="ECO:0000313" key="4">
    <source>
        <dbReference type="Proteomes" id="UP001595704"/>
    </source>
</evidence>
<name>A0ABV7ULF5_9HYPH</name>
<accession>A0ABV7ULF5</accession>
<feature type="compositionally biased region" description="Low complexity" evidence="2">
    <location>
        <begin position="351"/>
        <end position="365"/>
    </location>
</feature>
<comment type="caution">
    <text evidence="3">The sequence shown here is derived from an EMBL/GenBank/DDBJ whole genome shotgun (WGS) entry which is preliminary data.</text>
</comment>
<organism evidence="3 4">
    <name type="scientific">Camelimonas fluminis</name>
    <dbReference type="NCBI Taxonomy" id="1576911"/>
    <lineage>
        <taxon>Bacteria</taxon>
        <taxon>Pseudomonadati</taxon>
        <taxon>Pseudomonadota</taxon>
        <taxon>Alphaproteobacteria</taxon>
        <taxon>Hyphomicrobiales</taxon>
        <taxon>Chelatococcaceae</taxon>
        <taxon>Camelimonas</taxon>
    </lineage>
</organism>
<evidence type="ECO:0000313" key="3">
    <source>
        <dbReference type="EMBL" id="MFC3639275.1"/>
    </source>
</evidence>
<evidence type="ECO:0000256" key="1">
    <source>
        <dbReference type="SAM" id="Coils"/>
    </source>
</evidence>